<evidence type="ECO:0000256" key="7">
    <source>
        <dbReference type="ARBA" id="ARBA00023033"/>
    </source>
</evidence>
<feature type="binding site" description="axial binding residue" evidence="8">
    <location>
        <position position="493"/>
    </location>
    <ligand>
        <name>heme</name>
        <dbReference type="ChEBI" id="CHEBI:30413"/>
    </ligand>
    <ligandPart>
        <name>Fe</name>
        <dbReference type="ChEBI" id="CHEBI:18248"/>
    </ligandPart>
</feature>
<keyword evidence="4 8" id="KW-0479">Metal-binding</keyword>
<dbReference type="InterPro" id="IPR047146">
    <property type="entry name" value="Cyt_P450_E_CYP52_fungi"/>
</dbReference>
<protein>
    <submittedName>
        <fullName evidence="10">Cytochrome P450</fullName>
    </submittedName>
</protein>
<dbReference type="SUPFAM" id="SSF48264">
    <property type="entry name" value="Cytochrome P450"/>
    <property type="match status" value="1"/>
</dbReference>
<dbReference type="PRINTS" id="PR00385">
    <property type="entry name" value="P450"/>
</dbReference>
<comment type="similarity">
    <text evidence="2 9">Belongs to the cytochrome P450 family.</text>
</comment>
<keyword evidence="7 9" id="KW-0503">Monooxygenase</keyword>
<evidence type="ECO:0000256" key="3">
    <source>
        <dbReference type="ARBA" id="ARBA00022617"/>
    </source>
</evidence>
<evidence type="ECO:0000256" key="5">
    <source>
        <dbReference type="ARBA" id="ARBA00023002"/>
    </source>
</evidence>
<evidence type="ECO:0000256" key="1">
    <source>
        <dbReference type="ARBA" id="ARBA00001971"/>
    </source>
</evidence>
<dbReference type="PANTHER" id="PTHR24287:SF1">
    <property type="entry name" value="P450, PUTATIVE (EUROFUNG)-RELATED"/>
    <property type="match status" value="1"/>
</dbReference>
<dbReference type="STRING" id="1076256.A0A2H3CDL1"/>
<name>A0A2H3CDL1_9AGAR</name>
<dbReference type="Gene3D" id="1.10.630.10">
    <property type="entry name" value="Cytochrome P450"/>
    <property type="match status" value="1"/>
</dbReference>
<evidence type="ECO:0000256" key="2">
    <source>
        <dbReference type="ARBA" id="ARBA00010617"/>
    </source>
</evidence>
<accession>A0A2H3CDL1</accession>
<dbReference type="InterPro" id="IPR017972">
    <property type="entry name" value="Cyt_P450_CS"/>
</dbReference>
<comment type="cofactor">
    <cofactor evidence="1 8">
        <name>heme</name>
        <dbReference type="ChEBI" id="CHEBI:30413"/>
    </cofactor>
</comment>
<evidence type="ECO:0000313" key="11">
    <source>
        <dbReference type="Proteomes" id="UP000218334"/>
    </source>
</evidence>
<dbReference type="CDD" id="cd11063">
    <property type="entry name" value="CYP52"/>
    <property type="match status" value="1"/>
</dbReference>
<dbReference type="GO" id="GO:0005506">
    <property type="term" value="F:iron ion binding"/>
    <property type="evidence" value="ECO:0007669"/>
    <property type="project" value="InterPro"/>
</dbReference>
<sequence>MAIVTPGIHFIARAAYKLGAIVLLAYWLRSWTLLLLPLLLPFYPVLLYRYYTHRASSLNARLAPRVRGGLPFNIDIMRRSQNDQHPCDTLAALATEYGPTFNTDLLGLMHIVTTSPKHIQRVLATNFDNFEKGEAFQDTMSSVLGTGVFNSDGKMWKFHRTMTRPFFSRDRISHFDLFDEYAQSVVAKMKERFRMGVALDFQDLIQRFTLDSATEFLFGKSVESLSGVLPYPPSSALHLGKTHKKTHPEVFADAFLSALEILHERGDEAWIWPLFEIFKDKTAAPMSIVNQFIEPIVSEAVRQRDEEKNGIRETDDNQKDTLLDHLVRETSDPKVLKDEILNILIAGRDTTGWTLSVLVYFLCTNPLVCTRLREEIINSVGPVRRPTFEDIKGMKYLRAVINETLRLYPAVPVNIRTSIKETTLPSDDLDDLDIYVPAGTPIPYSVFLMHRRKDLWGPDAEQFDPLRFIDERHHRITKNPWIFLPFNAGPRICLGQQFAYNEMSFIIIRLLQAFEGFELDESMGGKFCPKLTLTFYAGGGIWIKAKEAGEIEEV</sequence>
<gene>
    <name evidence="10" type="ORF">ARMSODRAFT_951829</name>
</gene>
<evidence type="ECO:0000313" key="10">
    <source>
        <dbReference type="EMBL" id="PBK74223.1"/>
    </source>
</evidence>
<dbReference type="Proteomes" id="UP000218334">
    <property type="component" value="Unassembled WGS sequence"/>
</dbReference>
<dbReference type="PROSITE" id="PS00086">
    <property type="entry name" value="CYTOCHROME_P450"/>
    <property type="match status" value="1"/>
</dbReference>
<keyword evidence="6 8" id="KW-0408">Iron</keyword>
<keyword evidence="3 8" id="KW-0349">Heme</keyword>
<dbReference type="PRINTS" id="PR00463">
    <property type="entry name" value="EP450I"/>
</dbReference>
<dbReference type="EMBL" id="KZ293419">
    <property type="protein sequence ID" value="PBK74223.1"/>
    <property type="molecule type" value="Genomic_DNA"/>
</dbReference>
<dbReference type="GO" id="GO:0020037">
    <property type="term" value="F:heme binding"/>
    <property type="evidence" value="ECO:0007669"/>
    <property type="project" value="InterPro"/>
</dbReference>
<dbReference type="InterPro" id="IPR002401">
    <property type="entry name" value="Cyt_P450_E_grp-I"/>
</dbReference>
<evidence type="ECO:0000256" key="6">
    <source>
        <dbReference type="ARBA" id="ARBA00023004"/>
    </source>
</evidence>
<dbReference type="GO" id="GO:0016705">
    <property type="term" value="F:oxidoreductase activity, acting on paired donors, with incorporation or reduction of molecular oxygen"/>
    <property type="evidence" value="ECO:0007669"/>
    <property type="project" value="InterPro"/>
</dbReference>
<keyword evidence="5 9" id="KW-0560">Oxidoreductase</keyword>
<evidence type="ECO:0000256" key="8">
    <source>
        <dbReference type="PIRSR" id="PIRSR602401-1"/>
    </source>
</evidence>
<evidence type="ECO:0000256" key="9">
    <source>
        <dbReference type="RuleBase" id="RU000461"/>
    </source>
</evidence>
<dbReference type="GO" id="GO:0004497">
    <property type="term" value="F:monooxygenase activity"/>
    <property type="evidence" value="ECO:0007669"/>
    <property type="project" value="UniProtKB-KW"/>
</dbReference>
<dbReference type="InterPro" id="IPR001128">
    <property type="entry name" value="Cyt_P450"/>
</dbReference>
<dbReference type="PANTHER" id="PTHR24287">
    <property type="entry name" value="P450, PUTATIVE (EUROFUNG)-RELATED"/>
    <property type="match status" value="1"/>
</dbReference>
<dbReference type="Pfam" id="PF00067">
    <property type="entry name" value="p450"/>
    <property type="match status" value="1"/>
</dbReference>
<dbReference type="AlphaFoldDB" id="A0A2H3CDL1"/>
<evidence type="ECO:0000256" key="4">
    <source>
        <dbReference type="ARBA" id="ARBA00022723"/>
    </source>
</evidence>
<keyword evidence="11" id="KW-1185">Reference proteome</keyword>
<reference evidence="11" key="1">
    <citation type="journal article" date="2017" name="Nat. Ecol. Evol.">
        <title>Genome expansion and lineage-specific genetic innovations in the forest pathogenic fungi Armillaria.</title>
        <authorList>
            <person name="Sipos G."/>
            <person name="Prasanna A.N."/>
            <person name="Walter M.C."/>
            <person name="O'Connor E."/>
            <person name="Balint B."/>
            <person name="Krizsan K."/>
            <person name="Kiss B."/>
            <person name="Hess J."/>
            <person name="Varga T."/>
            <person name="Slot J."/>
            <person name="Riley R."/>
            <person name="Boka B."/>
            <person name="Rigling D."/>
            <person name="Barry K."/>
            <person name="Lee J."/>
            <person name="Mihaltcheva S."/>
            <person name="LaButti K."/>
            <person name="Lipzen A."/>
            <person name="Waldron R."/>
            <person name="Moloney N.M."/>
            <person name="Sperisen C."/>
            <person name="Kredics L."/>
            <person name="Vagvoelgyi C."/>
            <person name="Patrignani A."/>
            <person name="Fitzpatrick D."/>
            <person name="Nagy I."/>
            <person name="Doyle S."/>
            <person name="Anderson J.B."/>
            <person name="Grigoriev I.V."/>
            <person name="Gueldener U."/>
            <person name="Muensterkoetter M."/>
            <person name="Nagy L.G."/>
        </authorList>
    </citation>
    <scope>NUCLEOTIDE SEQUENCE [LARGE SCALE GENOMIC DNA]</scope>
    <source>
        <strain evidence="11">28-4</strain>
    </source>
</reference>
<proteinExistence type="inferred from homology"/>
<organism evidence="10 11">
    <name type="scientific">Armillaria solidipes</name>
    <dbReference type="NCBI Taxonomy" id="1076256"/>
    <lineage>
        <taxon>Eukaryota</taxon>
        <taxon>Fungi</taxon>
        <taxon>Dikarya</taxon>
        <taxon>Basidiomycota</taxon>
        <taxon>Agaricomycotina</taxon>
        <taxon>Agaricomycetes</taxon>
        <taxon>Agaricomycetidae</taxon>
        <taxon>Agaricales</taxon>
        <taxon>Marasmiineae</taxon>
        <taxon>Physalacriaceae</taxon>
        <taxon>Armillaria</taxon>
    </lineage>
</organism>
<dbReference type="InterPro" id="IPR036396">
    <property type="entry name" value="Cyt_P450_sf"/>
</dbReference>